<dbReference type="Proteomes" id="UP001454036">
    <property type="component" value="Unassembled WGS sequence"/>
</dbReference>
<dbReference type="EMBL" id="BAABME010015916">
    <property type="protein sequence ID" value="GAA0143629.1"/>
    <property type="molecule type" value="Genomic_DNA"/>
</dbReference>
<protein>
    <submittedName>
        <fullName evidence="1">Uncharacterized protein</fullName>
    </submittedName>
</protein>
<comment type="caution">
    <text evidence="1">The sequence shown here is derived from an EMBL/GenBank/DDBJ whole genome shotgun (WGS) entry which is preliminary data.</text>
</comment>
<reference evidence="1 2" key="1">
    <citation type="submission" date="2024-01" db="EMBL/GenBank/DDBJ databases">
        <title>The complete chloroplast genome sequence of Lithospermum erythrorhizon: insights into the phylogenetic relationship among Boraginaceae species and the maternal lineages of purple gromwells.</title>
        <authorList>
            <person name="Okada T."/>
            <person name="Watanabe K."/>
        </authorList>
    </citation>
    <scope>NUCLEOTIDE SEQUENCE [LARGE SCALE GENOMIC DNA]</scope>
</reference>
<keyword evidence="2" id="KW-1185">Reference proteome</keyword>
<name>A0AAV3NWK5_LITER</name>
<evidence type="ECO:0000313" key="1">
    <source>
        <dbReference type="EMBL" id="GAA0143629.1"/>
    </source>
</evidence>
<gene>
    <name evidence="1" type="ORF">LIER_35776</name>
</gene>
<sequence length="163" mass="18401">MLGTGAQVYLKTTRGLCGEEILDSEEAKAGWAAFSGGAREIDRDRVLAVGFFCMGYGRRRARIIRLRLCGEDILGLGKAKAGWSAFCGGAGEGDRRRWSFCRRVFFMGYGRRWASIWPFRVDYFLLQDDMWLGNKRWTTTLRRGVVIPGHEAPEMMKGSGVDF</sequence>
<organism evidence="1 2">
    <name type="scientific">Lithospermum erythrorhizon</name>
    <name type="common">Purple gromwell</name>
    <name type="synonym">Lithospermum officinale var. erythrorhizon</name>
    <dbReference type="NCBI Taxonomy" id="34254"/>
    <lineage>
        <taxon>Eukaryota</taxon>
        <taxon>Viridiplantae</taxon>
        <taxon>Streptophyta</taxon>
        <taxon>Embryophyta</taxon>
        <taxon>Tracheophyta</taxon>
        <taxon>Spermatophyta</taxon>
        <taxon>Magnoliopsida</taxon>
        <taxon>eudicotyledons</taxon>
        <taxon>Gunneridae</taxon>
        <taxon>Pentapetalae</taxon>
        <taxon>asterids</taxon>
        <taxon>lamiids</taxon>
        <taxon>Boraginales</taxon>
        <taxon>Boraginaceae</taxon>
        <taxon>Boraginoideae</taxon>
        <taxon>Lithospermeae</taxon>
        <taxon>Lithospermum</taxon>
    </lineage>
</organism>
<dbReference type="AlphaFoldDB" id="A0AAV3NWK5"/>
<evidence type="ECO:0000313" key="2">
    <source>
        <dbReference type="Proteomes" id="UP001454036"/>
    </source>
</evidence>
<accession>A0AAV3NWK5</accession>
<proteinExistence type="predicted"/>